<sequence>MALEPAISRCACPSCKRAGADIAGRGISFLMVAMLRTAMIGAGMPALCLPRGSHDRSVVNNE</sequence>
<evidence type="ECO:0000313" key="2">
    <source>
        <dbReference type="Proteomes" id="UP000266177"/>
    </source>
</evidence>
<dbReference type="EMBL" id="QYZD01000001">
    <property type="protein sequence ID" value="RJG26939.1"/>
    <property type="molecule type" value="Genomic_DNA"/>
</dbReference>
<dbReference type="AlphaFoldDB" id="A0A3A3GT21"/>
<evidence type="ECO:0000313" key="1">
    <source>
        <dbReference type="EMBL" id="RJG26939.1"/>
    </source>
</evidence>
<accession>A0A3A3GT21</accession>
<reference evidence="1 2" key="1">
    <citation type="submission" date="2018-09" db="EMBL/GenBank/DDBJ databases">
        <title>Paenibacillus SK2017-BO5.</title>
        <authorList>
            <person name="Piskunova J.V."/>
            <person name="Dubiley S.A."/>
            <person name="Severinov K.V."/>
        </authorList>
    </citation>
    <scope>NUCLEOTIDE SEQUENCE [LARGE SCALE GENOMIC DNA]</scope>
    <source>
        <strain evidence="1 2">BO5</strain>
    </source>
</reference>
<comment type="caution">
    <text evidence="1">The sequence shown here is derived from an EMBL/GenBank/DDBJ whole genome shotgun (WGS) entry which is preliminary data.</text>
</comment>
<proteinExistence type="predicted"/>
<gene>
    <name evidence="1" type="ORF">DQX05_02705</name>
</gene>
<organism evidence="1 2">
    <name type="scientific">Paenibacillus thiaminolyticus</name>
    <name type="common">Bacillus thiaminolyticus</name>
    <dbReference type="NCBI Taxonomy" id="49283"/>
    <lineage>
        <taxon>Bacteria</taxon>
        <taxon>Bacillati</taxon>
        <taxon>Bacillota</taxon>
        <taxon>Bacilli</taxon>
        <taxon>Bacillales</taxon>
        <taxon>Paenibacillaceae</taxon>
        <taxon>Paenibacillus</taxon>
    </lineage>
</organism>
<name>A0A3A3GT21_PANTH</name>
<protein>
    <submittedName>
        <fullName evidence="1">Uncharacterized protein</fullName>
    </submittedName>
</protein>
<dbReference type="Proteomes" id="UP000266177">
    <property type="component" value="Unassembled WGS sequence"/>
</dbReference>